<proteinExistence type="predicted"/>
<dbReference type="OrthoDB" id="9797723at2"/>
<reference evidence="1 2" key="1">
    <citation type="submission" date="2018-09" db="EMBL/GenBank/DDBJ databases">
        <title>Discovery and Ecogenomic Context for Candidatus Cryosericales, a Global Caldiserica Order Active in Thawing Permafrost.</title>
        <authorList>
            <person name="Martinez M.A."/>
            <person name="Woodcroft B.J."/>
            <person name="Ignacio Espinoza J.C."/>
            <person name="Zayed A."/>
            <person name="Singleton C.M."/>
            <person name="Boyd J."/>
            <person name="Li Y.-F."/>
            <person name="Purvine S."/>
            <person name="Maughan H."/>
            <person name="Hodgkins S.B."/>
            <person name="Anderson D."/>
            <person name="Sederholm M."/>
            <person name="Temperton B."/>
            <person name="Saleska S.R."/>
            <person name="Tyson G.W."/>
            <person name="Rich V.I."/>
        </authorList>
    </citation>
    <scope>NUCLEOTIDE SEQUENCE [LARGE SCALE GENOMIC DNA]</scope>
    <source>
        <strain evidence="1 2">SMC7</strain>
    </source>
</reference>
<sequence>MTISAKESVRKDLEGLFDKSEDRRRVWSAVVKAIEAGKYEHLTGNLRMFYRVRVGNYRAVFTRITGGVLVTRIADRMDVYKE</sequence>
<evidence type="ECO:0000313" key="1">
    <source>
        <dbReference type="EMBL" id="RIE05915.1"/>
    </source>
</evidence>
<protein>
    <recommendedName>
        <fullName evidence="3">Type II toxin-antitoxin system RelE/ParE family toxin</fullName>
    </recommendedName>
</protein>
<keyword evidence="2" id="KW-1185">Reference proteome</keyword>
<dbReference type="SUPFAM" id="SSF143011">
    <property type="entry name" value="RelE-like"/>
    <property type="match status" value="1"/>
</dbReference>
<dbReference type="RefSeq" id="WP_119089270.1">
    <property type="nucleotide sequence ID" value="NZ_QXIS01000031.1"/>
</dbReference>
<comment type="caution">
    <text evidence="1">The sequence shown here is derived from an EMBL/GenBank/DDBJ whole genome shotgun (WGS) entry which is preliminary data.</text>
</comment>
<dbReference type="Proteomes" id="UP000266328">
    <property type="component" value="Unassembled WGS sequence"/>
</dbReference>
<accession>A0A398CTH3</accession>
<evidence type="ECO:0000313" key="2">
    <source>
        <dbReference type="Proteomes" id="UP000266328"/>
    </source>
</evidence>
<gene>
    <name evidence="1" type="ORF">SMC7_05085</name>
</gene>
<dbReference type="InterPro" id="IPR035093">
    <property type="entry name" value="RelE/ParE_toxin_dom_sf"/>
</dbReference>
<dbReference type="Gene3D" id="3.30.2310.20">
    <property type="entry name" value="RelE-like"/>
    <property type="match status" value="1"/>
</dbReference>
<dbReference type="EMBL" id="QXIS01000031">
    <property type="protein sequence ID" value="RIE05915.1"/>
    <property type="molecule type" value="Genomic_DNA"/>
</dbReference>
<organism evidence="1 2">
    <name type="scientific">Candidatus Cryosericum terrychapinii</name>
    <dbReference type="NCBI Taxonomy" id="2290919"/>
    <lineage>
        <taxon>Bacteria</taxon>
        <taxon>Pseudomonadati</taxon>
        <taxon>Caldisericota/Cryosericota group</taxon>
        <taxon>Candidatus Cryosericota</taxon>
        <taxon>Candidatus Cryosericia</taxon>
        <taxon>Candidatus Cryosericales</taxon>
        <taxon>Candidatus Cryosericaceae</taxon>
        <taxon>Candidatus Cryosericum</taxon>
    </lineage>
</organism>
<evidence type="ECO:0008006" key="3">
    <source>
        <dbReference type="Google" id="ProtNLM"/>
    </source>
</evidence>
<dbReference type="AlphaFoldDB" id="A0A398CTH3"/>
<name>A0A398CTH3_9BACT</name>